<sequence length="88" mass="10256">MKNTILSNHNTKPQSFRHNNHSDAKRSLTGNTFLLNLGLSLSIKTSKSNLTKSLVFLVNFYSKNENNLKKRTNQIHNYFLHFFPQFSQ</sequence>
<organism evidence="2 3">
    <name type="scientific">Prunus persica</name>
    <name type="common">Peach</name>
    <name type="synonym">Amygdalus persica</name>
    <dbReference type="NCBI Taxonomy" id="3760"/>
    <lineage>
        <taxon>Eukaryota</taxon>
        <taxon>Viridiplantae</taxon>
        <taxon>Streptophyta</taxon>
        <taxon>Embryophyta</taxon>
        <taxon>Tracheophyta</taxon>
        <taxon>Spermatophyta</taxon>
        <taxon>Magnoliopsida</taxon>
        <taxon>eudicotyledons</taxon>
        <taxon>Gunneridae</taxon>
        <taxon>Pentapetalae</taxon>
        <taxon>rosids</taxon>
        <taxon>fabids</taxon>
        <taxon>Rosales</taxon>
        <taxon>Rosaceae</taxon>
        <taxon>Amygdaloideae</taxon>
        <taxon>Amygdaleae</taxon>
        <taxon>Prunus</taxon>
    </lineage>
</organism>
<gene>
    <name evidence="2" type="ORF">PRUPE_3G084100</name>
</gene>
<evidence type="ECO:0000313" key="3">
    <source>
        <dbReference type="Proteomes" id="UP000006882"/>
    </source>
</evidence>
<dbReference type="AlphaFoldDB" id="M5XG17"/>
<dbReference type="Proteomes" id="UP000006882">
    <property type="component" value="Chromosome G3"/>
</dbReference>
<keyword evidence="3" id="KW-1185">Reference proteome</keyword>
<protein>
    <submittedName>
        <fullName evidence="2">Uncharacterized protein</fullName>
    </submittedName>
</protein>
<feature type="region of interest" description="Disordered" evidence="1">
    <location>
        <begin position="1"/>
        <end position="25"/>
    </location>
</feature>
<evidence type="ECO:0000313" key="2">
    <source>
        <dbReference type="EMBL" id="ONI16199.1"/>
    </source>
</evidence>
<proteinExistence type="predicted"/>
<dbReference type="Gramene" id="ONI16199">
    <property type="protein sequence ID" value="ONI16199"/>
    <property type="gene ID" value="PRUPE_3G084100"/>
</dbReference>
<accession>M5XG17</accession>
<name>M5XG17_PRUPE</name>
<dbReference type="HOGENOM" id="CLU_2473218_0_0_1"/>
<reference evidence="2 3" key="1">
    <citation type="journal article" date="2013" name="Nat. Genet.">
        <title>The high-quality draft genome of peach (Prunus persica) identifies unique patterns of genetic diversity, domestication and genome evolution.</title>
        <authorList>
            <consortium name="International Peach Genome Initiative"/>
            <person name="Verde I."/>
            <person name="Abbott A.G."/>
            <person name="Scalabrin S."/>
            <person name="Jung S."/>
            <person name="Shu S."/>
            <person name="Marroni F."/>
            <person name="Zhebentyayeva T."/>
            <person name="Dettori M.T."/>
            <person name="Grimwood J."/>
            <person name="Cattonaro F."/>
            <person name="Zuccolo A."/>
            <person name="Rossini L."/>
            <person name="Jenkins J."/>
            <person name="Vendramin E."/>
            <person name="Meisel L.A."/>
            <person name="Decroocq V."/>
            <person name="Sosinski B."/>
            <person name="Prochnik S."/>
            <person name="Mitros T."/>
            <person name="Policriti A."/>
            <person name="Cipriani G."/>
            <person name="Dondini L."/>
            <person name="Ficklin S."/>
            <person name="Goodstein D.M."/>
            <person name="Xuan P."/>
            <person name="Del Fabbro C."/>
            <person name="Aramini V."/>
            <person name="Copetti D."/>
            <person name="Gonzalez S."/>
            <person name="Horner D.S."/>
            <person name="Falchi R."/>
            <person name="Lucas S."/>
            <person name="Mica E."/>
            <person name="Maldonado J."/>
            <person name="Lazzari B."/>
            <person name="Bielenberg D."/>
            <person name="Pirona R."/>
            <person name="Miculan M."/>
            <person name="Barakat A."/>
            <person name="Testolin R."/>
            <person name="Stella A."/>
            <person name="Tartarini S."/>
            <person name="Tonutti P."/>
            <person name="Arus P."/>
            <person name="Orellana A."/>
            <person name="Wells C."/>
            <person name="Main D."/>
            <person name="Vizzotto G."/>
            <person name="Silva H."/>
            <person name="Salamini F."/>
            <person name="Schmutz J."/>
            <person name="Morgante M."/>
            <person name="Rokhsar D.S."/>
        </authorList>
    </citation>
    <scope>NUCLEOTIDE SEQUENCE [LARGE SCALE GENOMIC DNA]</scope>
    <source>
        <strain evidence="3">cv. Nemared</strain>
    </source>
</reference>
<dbReference type="EMBL" id="CM007653">
    <property type="protein sequence ID" value="ONI16199.1"/>
    <property type="molecule type" value="Genomic_DNA"/>
</dbReference>
<feature type="compositionally biased region" description="Polar residues" evidence="1">
    <location>
        <begin position="1"/>
        <end position="17"/>
    </location>
</feature>
<evidence type="ECO:0000256" key="1">
    <source>
        <dbReference type="SAM" id="MobiDB-lite"/>
    </source>
</evidence>